<proteinExistence type="predicted"/>
<dbReference type="Proteomes" id="UP001153365">
    <property type="component" value="Unassembled WGS sequence"/>
</dbReference>
<organism evidence="1 2">
    <name type="scientific">Phakopsora pachyrhizi</name>
    <name type="common">Asian soybean rust disease fungus</name>
    <dbReference type="NCBI Taxonomy" id="170000"/>
    <lineage>
        <taxon>Eukaryota</taxon>
        <taxon>Fungi</taxon>
        <taxon>Dikarya</taxon>
        <taxon>Basidiomycota</taxon>
        <taxon>Pucciniomycotina</taxon>
        <taxon>Pucciniomycetes</taxon>
        <taxon>Pucciniales</taxon>
        <taxon>Phakopsoraceae</taxon>
        <taxon>Phakopsora</taxon>
    </lineage>
</organism>
<dbReference type="AlphaFoldDB" id="A0AAV0B9B5"/>
<reference evidence="1" key="1">
    <citation type="submission" date="2022-06" db="EMBL/GenBank/DDBJ databases">
        <authorList>
            <consortium name="SYNGENTA / RWTH Aachen University"/>
        </authorList>
    </citation>
    <scope>NUCLEOTIDE SEQUENCE</scope>
</reference>
<accession>A0AAV0B9B5</accession>
<keyword evidence="2" id="KW-1185">Reference proteome</keyword>
<sequence>MTQMIGRGLRRSDLTGKKDCQVIDIFGSVLGGMIVKPTLDGLDLNQLSSDDFNSDRNHSFEKPTREGEGFTESLSYREPISIKSLTFTHFESPFLDEPEFVLARDLHKLTRHSWVGCGAGIYVLDLLGHGHLRIQPERKSSESIEFIIYLSWSINVDKNSKKRLVKPFEIGKAQKLEEAIRTADSFLRIAVRQNRYNLTFGLLQSLSRSASWRKGRISDQQRSILKAKIFKDNEEDDDDGEKRLMNLNKGQAANLLTRLYHGFKRRLEKRVKDDETMKRKIEKLKLNEEFGRSRIIKVGKLKT</sequence>
<name>A0AAV0B9B5_PHAPC</name>
<evidence type="ECO:0000313" key="2">
    <source>
        <dbReference type="Proteomes" id="UP001153365"/>
    </source>
</evidence>
<dbReference type="EMBL" id="CALTRL010004473">
    <property type="protein sequence ID" value="CAH7683126.1"/>
    <property type="molecule type" value="Genomic_DNA"/>
</dbReference>
<comment type="caution">
    <text evidence="1">The sequence shown here is derived from an EMBL/GenBank/DDBJ whole genome shotgun (WGS) entry which is preliminary data.</text>
</comment>
<protein>
    <submittedName>
        <fullName evidence="1">Expressed protein</fullName>
    </submittedName>
</protein>
<gene>
    <name evidence="1" type="ORF">PPACK8108_LOCUS16450</name>
</gene>
<evidence type="ECO:0000313" key="1">
    <source>
        <dbReference type="EMBL" id="CAH7683126.1"/>
    </source>
</evidence>